<evidence type="ECO:0000313" key="3">
    <source>
        <dbReference type="EMBL" id="GJS78157.1"/>
    </source>
</evidence>
<evidence type="ECO:0000259" key="1">
    <source>
        <dbReference type="PROSITE" id="PS50234"/>
    </source>
</evidence>
<reference evidence="3" key="2">
    <citation type="submission" date="2022-01" db="EMBL/GenBank/DDBJ databases">
        <authorList>
            <person name="Yamashiro T."/>
            <person name="Shiraishi A."/>
            <person name="Satake H."/>
            <person name="Nakayama K."/>
        </authorList>
    </citation>
    <scope>NUCLEOTIDE SEQUENCE</scope>
</reference>
<dbReference type="Gene3D" id="3.40.50.410">
    <property type="entry name" value="von Willebrand factor, type A domain"/>
    <property type="match status" value="1"/>
</dbReference>
<proteinExistence type="predicted"/>
<dbReference type="Proteomes" id="UP001151760">
    <property type="component" value="Unassembled WGS sequence"/>
</dbReference>
<dbReference type="Pfam" id="PF00271">
    <property type="entry name" value="Helicase_C"/>
    <property type="match status" value="1"/>
</dbReference>
<evidence type="ECO:0000259" key="2">
    <source>
        <dbReference type="PROSITE" id="PS51194"/>
    </source>
</evidence>
<dbReference type="Pfam" id="PF00092">
    <property type="entry name" value="VWA"/>
    <property type="match status" value="1"/>
</dbReference>
<accession>A0ABQ4YMK9</accession>
<dbReference type="PROSITE" id="PS51194">
    <property type="entry name" value="HELICASE_CTER"/>
    <property type="match status" value="1"/>
</dbReference>
<dbReference type="Gene3D" id="3.40.50.300">
    <property type="entry name" value="P-loop containing nucleotide triphosphate hydrolases"/>
    <property type="match status" value="1"/>
</dbReference>
<dbReference type="InterPro" id="IPR001650">
    <property type="entry name" value="Helicase_C-like"/>
</dbReference>
<dbReference type="PROSITE" id="PS50234">
    <property type="entry name" value="VWFA"/>
    <property type="match status" value="1"/>
</dbReference>
<dbReference type="SUPFAM" id="SSF53300">
    <property type="entry name" value="vWA-like"/>
    <property type="match status" value="1"/>
</dbReference>
<dbReference type="InterPro" id="IPR036465">
    <property type="entry name" value="vWFA_dom_sf"/>
</dbReference>
<dbReference type="SMART" id="SM00490">
    <property type="entry name" value="HELICc"/>
    <property type="match status" value="1"/>
</dbReference>
<dbReference type="InterPro" id="IPR027417">
    <property type="entry name" value="P-loop_NTPase"/>
</dbReference>
<protein>
    <submittedName>
        <fullName evidence="3">Inter-alpha-trypsin inhibitor heavy chain-related protein</fullName>
    </submittedName>
</protein>
<evidence type="ECO:0000313" key="4">
    <source>
        <dbReference type="Proteomes" id="UP001151760"/>
    </source>
</evidence>
<reference evidence="3" key="1">
    <citation type="journal article" date="2022" name="Int. J. Mol. Sci.">
        <title>Draft Genome of Tanacetum Coccineum: Genomic Comparison of Closely Related Tanacetum-Family Plants.</title>
        <authorList>
            <person name="Yamashiro T."/>
            <person name="Shiraishi A."/>
            <person name="Nakayama K."/>
            <person name="Satake H."/>
        </authorList>
    </citation>
    <scope>NUCLEOTIDE SEQUENCE</scope>
</reference>
<name>A0ABQ4YMK9_9ASTR</name>
<feature type="domain" description="VWFA" evidence="1">
    <location>
        <begin position="108"/>
        <end position="217"/>
    </location>
</feature>
<sequence>MDSNSSIRCTADAWAPADIQAQDVKCVVLLTLNGEMFTVAVETFLKTANEEPGSLSSDGEHEPQSSNMIQNTNQEANIDEQNGIRNEFPMTLQLQLENGTFEEVIRKEVLFVVDISGSMKGRTIEATKIAVVAAMSKLDQGDSFNVIAFNDQTYLYSSTLELATKEALQKATYWIGMNFITGGGTNMSAALNQARCTHVAKDEGFLLVPDDVLVATDVASKVLDSPNIQHVINYDMPAEIKEYVHRIERTRRRGKTGIASSFINKNQRQEYKDKVYGKNAWIT</sequence>
<feature type="domain" description="Helicase C-terminal" evidence="2">
    <location>
        <begin position="130"/>
        <end position="283"/>
    </location>
</feature>
<organism evidence="3 4">
    <name type="scientific">Tanacetum coccineum</name>
    <dbReference type="NCBI Taxonomy" id="301880"/>
    <lineage>
        <taxon>Eukaryota</taxon>
        <taxon>Viridiplantae</taxon>
        <taxon>Streptophyta</taxon>
        <taxon>Embryophyta</taxon>
        <taxon>Tracheophyta</taxon>
        <taxon>Spermatophyta</taxon>
        <taxon>Magnoliopsida</taxon>
        <taxon>eudicotyledons</taxon>
        <taxon>Gunneridae</taxon>
        <taxon>Pentapetalae</taxon>
        <taxon>asterids</taxon>
        <taxon>campanulids</taxon>
        <taxon>Asterales</taxon>
        <taxon>Asteraceae</taxon>
        <taxon>Asteroideae</taxon>
        <taxon>Anthemideae</taxon>
        <taxon>Anthemidinae</taxon>
        <taxon>Tanacetum</taxon>
    </lineage>
</organism>
<comment type="caution">
    <text evidence="3">The sequence shown here is derived from an EMBL/GenBank/DDBJ whole genome shotgun (WGS) entry which is preliminary data.</text>
</comment>
<keyword evidence="4" id="KW-1185">Reference proteome</keyword>
<dbReference type="SUPFAM" id="SSF52540">
    <property type="entry name" value="P-loop containing nucleoside triphosphate hydrolases"/>
    <property type="match status" value="1"/>
</dbReference>
<dbReference type="PANTHER" id="PTHR46503:SF1">
    <property type="entry name" value="INTER-ALPHA-TRYPSIN INHIBITOR HEAVY CHAIN-LIKE PROTEIN"/>
    <property type="match status" value="1"/>
</dbReference>
<dbReference type="PANTHER" id="PTHR46503">
    <property type="entry name" value="INTER-ALPHA-TRYPSIN INHIBITOR HEAVY CHAIN-LIKE PROTEIN"/>
    <property type="match status" value="1"/>
</dbReference>
<gene>
    <name evidence="3" type="ORF">Tco_0728038</name>
</gene>
<dbReference type="EMBL" id="BQNB010010503">
    <property type="protein sequence ID" value="GJS78157.1"/>
    <property type="molecule type" value="Genomic_DNA"/>
</dbReference>
<dbReference type="InterPro" id="IPR002035">
    <property type="entry name" value="VWF_A"/>
</dbReference>